<keyword evidence="6" id="KW-1185">Reference proteome</keyword>
<dbReference type="EMBL" id="BRXY01000120">
    <property type="protein sequence ID" value="GMH67900.1"/>
    <property type="molecule type" value="Genomic_DNA"/>
</dbReference>
<evidence type="ECO:0008006" key="7">
    <source>
        <dbReference type="Google" id="ProtNLM"/>
    </source>
</evidence>
<evidence type="ECO:0000256" key="1">
    <source>
        <dbReference type="ARBA" id="ARBA00022741"/>
    </source>
</evidence>
<evidence type="ECO:0000259" key="3">
    <source>
        <dbReference type="Pfam" id="PF00004"/>
    </source>
</evidence>
<dbReference type="SUPFAM" id="SSF52540">
    <property type="entry name" value="P-loop containing nucleoside triphosphate hydrolases"/>
    <property type="match status" value="1"/>
</dbReference>
<keyword evidence="2" id="KW-0067">ATP-binding</keyword>
<evidence type="ECO:0000256" key="2">
    <source>
        <dbReference type="ARBA" id="ARBA00022840"/>
    </source>
</evidence>
<sequence>MIGKALARELGGRFVLVKGPELVSKYLGEGERKLKEVFTKARSSKSVVFIDEVDSIACRRDGGGGSERMLSQLLTELDGIGSGGGSVVVCATNRPDLIDEAVLREGRVDELIYVGLPDKRKDIVMGAFEGVKFDGDLEECEELTEGYTGAEIVGICRDAKIEAVVEDRDEVVMDDFRKAVGRAERGVGEDMLEFYRRYAETRRGIE</sequence>
<dbReference type="AlphaFoldDB" id="A0A9W7AHK7"/>
<dbReference type="Proteomes" id="UP001165085">
    <property type="component" value="Unassembled WGS sequence"/>
</dbReference>
<proteinExistence type="predicted"/>
<dbReference type="OrthoDB" id="200263at2759"/>
<dbReference type="Pfam" id="PF17862">
    <property type="entry name" value="AAA_lid_3"/>
    <property type="match status" value="1"/>
</dbReference>
<dbReference type="GO" id="GO:0005737">
    <property type="term" value="C:cytoplasm"/>
    <property type="evidence" value="ECO:0007669"/>
    <property type="project" value="TreeGrafter"/>
</dbReference>
<feature type="domain" description="ATPase AAA-type core" evidence="3">
    <location>
        <begin position="1"/>
        <end position="115"/>
    </location>
</feature>
<evidence type="ECO:0000259" key="4">
    <source>
        <dbReference type="Pfam" id="PF17862"/>
    </source>
</evidence>
<dbReference type="Gene3D" id="3.40.50.300">
    <property type="entry name" value="P-loop containing nucleotide triphosphate hydrolases"/>
    <property type="match status" value="1"/>
</dbReference>
<organism evidence="5 6">
    <name type="scientific">Triparma strigata</name>
    <dbReference type="NCBI Taxonomy" id="1606541"/>
    <lineage>
        <taxon>Eukaryota</taxon>
        <taxon>Sar</taxon>
        <taxon>Stramenopiles</taxon>
        <taxon>Ochrophyta</taxon>
        <taxon>Bolidophyceae</taxon>
        <taxon>Parmales</taxon>
        <taxon>Triparmaceae</taxon>
        <taxon>Triparma</taxon>
    </lineage>
</organism>
<dbReference type="Pfam" id="PF00004">
    <property type="entry name" value="AAA"/>
    <property type="match status" value="1"/>
</dbReference>
<comment type="caution">
    <text evidence="5">The sequence shown here is derived from an EMBL/GenBank/DDBJ whole genome shotgun (WGS) entry which is preliminary data.</text>
</comment>
<dbReference type="Gene3D" id="1.10.8.60">
    <property type="match status" value="1"/>
</dbReference>
<dbReference type="InterPro" id="IPR041569">
    <property type="entry name" value="AAA_lid_3"/>
</dbReference>
<evidence type="ECO:0000313" key="5">
    <source>
        <dbReference type="EMBL" id="GMH67900.1"/>
    </source>
</evidence>
<gene>
    <name evidence="5" type="ORF">TrST_g13535</name>
</gene>
<dbReference type="InterPro" id="IPR050168">
    <property type="entry name" value="AAA_ATPase_domain"/>
</dbReference>
<name>A0A9W7AHK7_9STRA</name>
<protein>
    <recommendedName>
        <fullName evidence="7">AAA+ ATPase domain-containing protein</fullName>
    </recommendedName>
</protein>
<accession>A0A9W7AHK7</accession>
<feature type="domain" description="AAA ATPase AAA+ lid" evidence="4">
    <location>
        <begin position="136"/>
        <end position="177"/>
    </location>
</feature>
<evidence type="ECO:0000313" key="6">
    <source>
        <dbReference type="Proteomes" id="UP001165085"/>
    </source>
</evidence>
<dbReference type="PANTHER" id="PTHR23077:SF27">
    <property type="entry name" value="ATPASE FAMILY GENE 2 PROTEIN HOMOLOG A"/>
    <property type="match status" value="1"/>
</dbReference>
<dbReference type="InterPro" id="IPR027417">
    <property type="entry name" value="P-loop_NTPase"/>
</dbReference>
<keyword evidence="1" id="KW-0547">Nucleotide-binding</keyword>
<dbReference type="InterPro" id="IPR003959">
    <property type="entry name" value="ATPase_AAA_core"/>
</dbReference>
<dbReference type="GO" id="GO:0005524">
    <property type="term" value="F:ATP binding"/>
    <property type="evidence" value="ECO:0007669"/>
    <property type="project" value="UniProtKB-KW"/>
</dbReference>
<dbReference type="PANTHER" id="PTHR23077">
    <property type="entry name" value="AAA-FAMILY ATPASE"/>
    <property type="match status" value="1"/>
</dbReference>
<dbReference type="GO" id="GO:0016887">
    <property type="term" value="F:ATP hydrolysis activity"/>
    <property type="evidence" value="ECO:0007669"/>
    <property type="project" value="InterPro"/>
</dbReference>
<reference evidence="6" key="1">
    <citation type="journal article" date="2023" name="Commun. Biol.">
        <title>Genome analysis of Parmales, the sister group of diatoms, reveals the evolutionary specialization of diatoms from phago-mixotrophs to photoautotrophs.</title>
        <authorList>
            <person name="Ban H."/>
            <person name="Sato S."/>
            <person name="Yoshikawa S."/>
            <person name="Yamada K."/>
            <person name="Nakamura Y."/>
            <person name="Ichinomiya M."/>
            <person name="Sato N."/>
            <person name="Blanc-Mathieu R."/>
            <person name="Endo H."/>
            <person name="Kuwata A."/>
            <person name="Ogata H."/>
        </authorList>
    </citation>
    <scope>NUCLEOTIDE SEQUENCE [LARGE SCALE GENOMIC DNA]</scope>
    <source>
        <strain evidence="6">NIES 3701</strain>
    </source>
</reference>